<name>A0A0V0QK37_PSEPJ</name>
<organism evidence="7 8">
    <name type="scientific">Pseudocohnilembus persalinus</name>
    <name type="common">Ciliate</name>
    <dbReference type="NCBI Taxonomy" id="266149"/>
    <lineage>
        <taxon>Eukaryota</taxon>
        <taxon>Sar</taxon>
        <taxon>Alveolata</taxon>
        <taxon>Ciliophora</taxon>
        <taxon>Intramacronucleata</taxon>
        <taxon>Oligohymenophorea</taxon>
        <taxon>Scuticociliatia</taxon>
        <taxon>Philasterida</taxon>
        <taxon>Pseudocohnilembidae</taxon>
        <taxon>Pseudocohnilembus</taxon>
    </lineage>
</organism>
<dbReference type="PANTHER" id="PTHR46915">
    <property type="entry name" value="UBIQUITIN-LIKE PROTEASE 4-RELATED"/>
    <property type="match status" value="1"/>
</dbReference>
<evidence type="ECO:0000256" key="2">
    <source>
        <dbReference type="ARBA" id="ARBA00022670"/>
    </source>
</evidence>
<comment type="caution">
    <text evidence="7">The sequence shown here is derived from an EMBL/GenBank/DDBJ whole genome shotgun (WGS) entry which is preliminary data.</text>
</comment>
<evidence type="ECO:0000313" key="7">
    <source>
        <dbReference type="EMBL" id="KRX02520.1"/>
    </source>
</evidence>
<dbReference type="AlphaFoldDB" id="A0A0V0QK37"/>
<dbReference type="InParanoid" id="A0A0V0QK37"/>
<protein>
    <recommendedName>
        <fullName evidence="6">Ubiquitin-like protease family profile domain-containing protein</fullName>
    </recommendedName>
</protein>
<feature type="region of interest" description="Disordered" evidence="5">
    <location>
        <begin position="316"/>
        <end position="351"/>
    </location>
</feature>
<keyword evidence="2" id="KW-0645">Protease</keyword>
<feature type="compositionally biased region" description="Low complexity" evidence="5">
    <location>
        <begin position="467"/>
        <end position="479"/>
    </location>
</feature>
<proteinExistence type="inferred from homology"/>
<dbReference type="GO" id="GO:0008234">
    <property type="term" value="F:cysteine-type peptidase activity"/>
    <property type="evidence" value="ECO:0007669"/>
    <property type="project" value="UniProtKB-KW"/>
</dbReference>
<dbReference type="GO" id="GO:0016926">
    <property type="term" value="P:protein desumoylation"/>
    <property type="evidence" value="ECO:0007669"/>
    <property type="project" value="UniProtKB-ARBA"/>
</dbReference>
<comment type="similarity">
    <text evidence="1">Belongs to the peptidase C48 family.</text>
</comment>
<dbReference type="GO" id="GO:0006508">
    <property type="term" value="P:proteolysis"/>
    <property type="evidence" value="ECO:0007669"/>
    <property type="project" value="UniProtKB-KW"/>
</dbReference>
<dbReference type="OrthoDB" id="289696at2759"/>
<feature type="compositionally biased region" description="Low complexity" evidence="5">
    <location>
        <begin position="322"/>
        <end position="351"/>
    </location>
</feature>
<feature type="compositionally biased region" description="Acidic residues" evidence="5">
    <location>
        <begin position="385"/>
        <end position="396"/>
    </location>
</feature>
<dbReference type="PANTHER" id="PTHR46915:SF2">
    <property type="entry name" value="UBIQUITIN-LIKE PROTEASE 4"/>
    <property type="match status" value="1"/>
</dbReference>
<keyword evidence="8" id="KW-1185">Reference proteome</keyword>
<feature type="compositionally biased region" description="Low complexity" evidence="5">
    <location>
        <begin position="397"/>
        <end position="417"/>
    </location>
</feature>
<evidence type="ECO:0000259" key="6">
    <source>
        <dbReference type="PROSITE" id="PS50600"/>
    </source>
</evidence>
<feature type="compositionally biased region" description="Acidic residues" evidence="5">
    <location>
        <begin position="488"/>
        <end position="498"/>
    </location>
</feature>
<keyword evidence="3" id="KW-0378">Hydrolase</keyword>
<dbReference type="PROSITE" id="PS50600">
    <property type="entry name" value="ULP_PROTEASE"/>
    <property type="match status" value="1"/>
</dbReference>
<dbReference type="EMBL" id="LDAU01000154">
    <property type="protein sequence ID" value="KRX02520.1"/>
    <property type="molecule type" value="Genomic_DNA"/>
</dbReference>
<dbReference type="InterPro" id="IPR003653">
    <property type="entry name" value="Peptidase_C48_C"/>
</dbReference>
<evidence type="ECO:0000313" key="8">
    <source>
        <dbReference type="Proteomes" id="UP000054937"/>
    </source>
</evidence>
<reference evidence="7 8" key="1">
    <citation type="journal article" date="2015" name="Sci. Rep.">
        <title>Genome of the facultative scuticociliatosis pathogen Pseudocohnilembus persalinus provides insight into its virulence through horizontal gene transfer.</title>
        <authorList>
            <person name="Xiong J."/>
            <person name="Wang G."/>
            <person name="Cheng J."/>
            <person name="Tian M."/>
            <person name="Pan X."/>
            <person name="Warren A."/>
            <person name="Jiang C."/>
            <person name="Yuan D."/>
            <person name="Miao W."/>
        </authorList>
    </citation>
    <scope>NUCLEOTIDE SEQUENCE [LARGE SCALE GENOMIC DNA]</scope>
    <source>
        <strain evidence="7">36N120E</strain>
    </source>
</reference>
<evidence type="ECO:0000256" key="4">
    <source>
        <dbReference type="ARBA" id="ARBA00022807"/>
    </source>
</evidence>
<dbReference type="Gene3D" id="3.40.395.10">
    <property type="entry name" value="Adenoviral Proteinase, Chain A"/>
    <property type="match status" value="1"/>
</dbReference>
<evidence type="ECO:0000256" key="3">
    <source>
        <dbReference type="ARBA" id="ARBA00022801"/>
    </source>
</evidence>
<feature type="region of interest" description="Disordered" evidence="5">
    <location>
        <begin position="375"/>
        <end position="498"/>
    </location>
</feature>
<evidence type="ECO:0000256" key="1">
    <source>
        <dbReference type="ARBA" id="ARBA00005234"/>
    </source>
</evidence>
<sequence>MRQNNENYEIKNLFKQIYQHPFLTQGQDQFKQLKNFTQPNKRDQPDLEEPITIDSYEEFNFLNEYNQQLVFNKNGVNQQQRNTIGNQQRQLLKKRTMDTPQVNEDMIEFIRKKQKIKFDEEYNKDQDQKNIEEFKDRIKRKIQYNIKLGKTDGFLESPRNWEQKQETHRWKNFQHQYEYELGGMKKSEEIKEKDIQYMAEWTYLNDTDINFFISLVKEQQMLEYSKQIDKEKKNLENYITKGRKQILQNVREKMFYDPSQQQHIRKMMRWAKEDLLTKNYIILPLNKESHWSTMVVYNFQGLAKQIRQLLNKRREMNKKNQSKNQNKQNNVSNQKETRNNGENQNQSQQKNSQFYSIDISDNEDEKPILPQKLFENQKAKQSEVIDLEDSGEEEQNDQVQQDQQNSQNNIQVSSSEENSVKQGQKEEEELNNEISNQEQKCDKMEEEEVKVNQNNENESTENKELKQNNSEENQQQQLSQKDEKELVQDEESDTQNDVETIDFEKQMKEFLSNSDDKYQPCIIYLDSFQSYDEHYIDVIRCFLEKYIQQQLKNKEDYSEEEIADIKITEDILPCYQPMCPRQNNSYDCGLFIIEFIEQFLSNPEYILKLIHSEEGLLCKLNWFPKILTNRKRKMLKDLLYEYKYENPQRAIQKYKEQREKIIYDQKMQEFDAFDEKKSYNQITRLDYYKAVEHLKDTQEYKNQLYKDMLIFYYNTSNNPNFRDNPPKMF</sequence>
<dbReference type="Gene3D" id="1.10.418.20">
    <property type="match status" value="1"/>
</dbReference>
<gene>
    <name evidence="7" type="ORF">PPERSA_11860</name>
</gene>
<feature type="domain" description="Ubiquitin-like protease family profile" evidence="6">
    <location>
        <begin position="188"/>
        <end position="599"/>
    </location>
</feature>
<dbReference type="Pfam" id="PF02902">
    <property type="entry name" value="Peptidase_C48"/>
    <property type="match status" value="2"/>
</dbReference>
<dbReference type="SUPFAM" id="SSF54001">
    <property type="entry name" value="Cysteine proteinases"/>
    <property type="match status" value="1"/>
</dbReference>
<accession>A0A0V0QK37</accession>
<keyword evidence="4" id="KW-0788">Thiol protease</keyword>
<dbReference type="Proteomes" id="UP000054937">
    <property type="component" value="Unassembled WGS sequence"/>
</dbReference>
<dbReference type="InterPro" id="IPR038765">
    <property type="entry name" value="Papain-like_cys_pep_sf"/>
</dbReference>
<evidence type="ECO:0000256" key="5">
    <source>
        <dbReference type="SAM" id="MobiDB-lite"/>
    </source>
</evidence>